<organism evidence="1 2">
    <name type="scientific">Trichothecium roseum</name>
    <dbReference type="NCBI Taxonomy" id="47278"/>
    <lineage>
        <taxon>Eukaryota</taxon>
        <taxon>Fungi</taxon>
        <taxon>Dikarya</taxon>
        <taxon>Ascomycota</taxon>
        <taxon>Pezizomycotina</taxon>
        <taxon>Sordariomycetes</taxon>
        <taxon>Hypocreomycetidae</taxon>
        <taxon>Hypocreales</taxon>
        <taxon>Hypocreales incertae sedis</taxon>
        <taxon>Trichothecium</taxon>
    </lineage>
</organism>
<accession>A0ACC0V740</accession>
<evidence type="ECO:0000313" key="2">
    <source>
        <dbReference type="Proteomes" id="UP001163324"/>
    </source>
</evidence>
<evidence type="ECO:0000313" key="1">
    <source>
        <dbReference type="EMBL" id="KAI9902291.1"/>
    </source>
</evidence>
<dbReference type="EMBL" id="CM047941">
    <property type="protein sequence ID" value="KAI9902291.1"/>
    <property type="molecule type" value="Genomic_DNA"/>
</dbReference>
<dbReference type="Proteomes" id="UP001163324">
    <property type="component" value="Chromosome 2"/>
</dbReference>
<reference evidence="1" key="1">
    <citation type="submission" date="2022-10" db="EMBL/GenBank/DDBJ databases">
        <title>Complete Genome of Trichothecium roseum strain YXFP-22015, a Plant Pathogen Isolated from Citrus.</title>
        <authorList>
            <person name="Wang Y."/>
            <person name="Zhu L."/>
        </authorList>
    </citation>
    <scope>NUCLEOTIDE SEQUENCE</scope>
    <source>
        <strain evidence="1">YXFP-22015</strain>
    </source>
</reference>
<protein>
    <submittedName>
        <fullName evidence="1">Uncharacterized protein</fullName>
    </submittedName>
</protein>
<keyword evidence="2" id="KW-1185">Reference proteome</keyword>
<sequence length="120" mass="13382">MADMFQVTAAGWLLTSLGHTISARDWQSGRDFRSLSNLAYSCSTVGWFQGSGFFILNALLNYSWSQDMRLAQDPIHQYIAILIVIISWATSTWYTTRRLAVMAMVMGVMGGLQGYASWAA</sequence>
<proteinExistence type="predicted"/>
<gene>
    <name evidence="1" type="ORF">N3K66_001643</name>
</gene>
<name>A0ACC0V740_9HYPO</name>
<comment type="caution">
    <text evidence="1">The sequence shown here is derived from an EMBL/GenBank/DDBJ whole genome shotgun (WGS) entry which is preliminary data.</text>
</comment>